<feature type="coiled-coil region" evidence="1">
    <location>
        <begin position="67"/>
        <end position="94"/>
    </location>
</feature>
<name>A0A9W7EMQ7_9STRA</name>
<feature type="domain" description="DUF2061" evidence="3">
    <location>
        <begin position="115"/>
        <end position="163"/>
    </location>
</feature>
<evidence type="ECO:0000313" key="5">
    <source>
        <dbReference type="Proteomes" id="UP001165160"/>
    </source>
</evidence>
<proteinExistence type="predicted"/>
<dbReference type="Proteomes" id="UP001165160">
    <property type="component" value="Unassembled WGS sequence"/>
</dbReference>
<keyword evidence="2" id="KW-0732">Signal</keyword>
<sequence length="247" mass="27333">MASCTHLMSLFVILLVAFSSHAFVPTLLTRNIKTAMPSTAISSTTGDSASSDLRRIEKILTVETIKREKQVASLEVIENKLKRLENLRDSYLDGKSIDESGMQEQVKESTARSAVKSMSWRVIAGTVTLITSLKYSGSLKTALTIVGSDFFSKAATMFIGERMMNQSQAGRTKDSDGVGRSLTKAIIWRLFAVANTLCMAVFIAKDLSIASKIASTDAVIKTTMMFFYERFWAKVDWGKEYDVDFSI</sequence>
<gene>
    <name evidence="4" type="ORF">TrVE_jg1511</name>
</gene>
<dbReference type="Pfam" id="PF09834">
    <property type="entry name" value="DUF2061"/>
    <property type="match status" value="2"/>
</dbReference>
<feature type="domain" description="DUF2061" evidence="3">
    <location>
        <begin position="183"/>
        <end position="233"/>
    </location>
</feature>
<evidence type="ECO:0000256" key="2">
    <source>
        <dbReference type="SAM" id="SignalP"/>
    </source>
</evidence>
<evidence type="ECO:0000313" key="4">
    <source>
        <dbReference type="EMBL" id="GMH84858.1"/>
    </source>
</evidence>
<feature type="chain" id="PRO_5040880414" description="DUF2061 domain-containing protein" evidence="2">
    <location>
        <begin position="23"/>
        <end position="247"/>
    </location>
</feature>
<evidence type="ECO:0000256" key="1">
    <source>
        <dbReference type="SAM" id="Coils"/>
    </source>
</evidence>
<comment type="caution">
    <text evidence="4">The sequence shown here is derived from an EMBL/GenBank/DDBJ whole genome shotgun (WGS) entry which is preliminary data.</text>
</comment>
<organism evidence="4 5">
    <name type="scientific">Triparma verrucosa</name>
    <dbReference type="NCBI Taxonomy" id="1606542"/>
    <lineage>
        <taxon>Eukaryota</taxon>
        <taxon>Sar</taxon>
        <taxon>Stramenopiles</taxon>
        <taxon>Ochrophyta</taxon>
        <taxon>Bolidophyceae</taxon>
        <taxon>Parmales</taxon>
        <taxon>Triparmaceae</taxon>
        <taxon>Triparma</taxon>
    </lineage>
</organism>
<protein>
    <recommendedName>
        <fullName evidence="3">DUF2061 domain-containing protein</fullName>
    </recommendedName>
</protein>
<accession>A0A9W7EMQ7</accession>
<dbReference type="AlphaFoldDB" id="A0A9W7EMQ7"/>
<dbReference type="InterPro" id="IPR018638">
    <property type="entry name" value="DUF2061_membrane"/>
</dbReference>
<evidence type="ECO:0000259" key="3">
    <source>
        <dbReference type="Pfam" id="PF09834"/>
    </source>
</evidence>
<feature type="signal peptide" evidence="2">
    <location>
        <begin position="1"/>
        <end position="22"/>
    </location>
</feature>
<keyword evidence="1" id="KW-0175">Coiled coil</keyword>
<reference evidence="5" key="1">
    <citation type="journal article" date="2023" name="Commun. Biol.">
        <title>Genome analysis of Parmales, the sister group of diatoms, reveals the evolutionary specialization of diatoms from phago-mixotrophs to photoautotrophs.</title>
        <authorList>
            <person name="Ban H."/>
            <person name="Sato S."/>
            <person name="Yoshikawa S."/>
            <person name="Yamada K."/>
            <person name="Nakamura Y."/>
            <person name="Ichinomiya M."/>
            <person name="Sato N."/>
            <person name="Blanc-Mathieu R."/>
            <person name="Endo H."/>
            <person name="Kuwata A."/>
            <person name="Ogata H."/>
        </authorList>
    </citation>
    <scope>NUCLEOTIDE SEQUENCE [LARGE SCALE GENOMIC DNA]</scope>
    <source>
        <strain evidence="5">NIES 3699</strain>
    </source>
</reference>
<keyword evidence="5" id="KW-1185">Reference proteome</keyword>
<dbReference type="EMBL" id="BRXX01000042">
    <property type="protein sequence ID" value="GMH84858.1"/>
    <property type="molecule type" value="Genomic_DNA"/>
</dbReference>